<dbReference type="PROSITE" id="PS50043">
    <property type="entry name" value="HTH_LUXR_2"/>
    <property type="match status" value="1"/>
</dbReference>
<dbReference type="Gene3D" id="1.25.40.10">
    <property type="entry name" value="Tetratricopeptide repeat domain"/>
    <property type="match status" value="1"/>
</dbReference>
<dbReference type="PANTHER" id="PTHR16305:SF35">
    <property type="entry name" value="TRANSCRIPTIONAL ACTIVATOR DOMAIN"/>
    <property type="match status" value="1"/>
</dbReference>
<evidence type="ECO:0000256" key="2">
    <source>
        <dbReference type="ARBA" id="ARBA00022840"/>
    </source>
</evidence>
<dbReference type="Proteomes" id="UP000829494">
    <property type="component" value="Chromosome"/>
</dbReference>
<dbReference type="SUPFAM" id="SSF52540">
    <property type="entry name" value="P-loop containing nucleoside triphosphate hydrolases"/>
    <property type="match status" value="1"/>
</dbReference>
<dbReference type="InterPro" id="IPR000792">
    <property type="entry name" value="Tscrpt_reg_LuxR_C"/>
</dbReference>
<reference evidence="5 6" key="1">
    <citation type="submission" date="2022-03" db="EMBL/GenBank/DDBJ databases">
        <title>Complete genome of Streptomyces rimosus ssp. rimosus R7 (=ATCC 10970).</title>
        <authorList>
            <person name="Beganovic S."/>
            <person name="Ruckert C."/>
            <person name="Busche T."/>
            <person name="Kalinowski J."/>
            <person name="Wittmann C."/>
        </authorList>
    </citation>
    <scope>NUCLEOTIDE SEQUENCE [LARGE SCALE GENOMIC DNA]</scope>
    <source>
        <strain evidence="5 6">R7</strain>
    </source>
</reference>
<dbReference type="SMART" id="SM00421">
    <property type="entry name" value="HTH_LUXR"/>
    <property type="match status" value="1"/>
</dbReference>
<name>A0ABY3ZBX6_STRRM</name>
<organism evidence="5 6">
    <name type="scientific">Streptomyces rimosus subsp. rimosus</name>
    <dbReference type="NCBI Taxonomy" id="132474"/>
    <lineage>
        <taxon>Bacteria</taxon>
        <taxon>Bacillati</taxon>
        <taxon>Actinomycetota</taxon>
        <taxon>Actinomycetes</taxon>
        <taxon>Kitasatosporales</taxon>
        <taxon>Streptomycetaceae</taxon>
        <taxon>Streptomyces</taxon>
    </lineage>
</organism>
<protein>
    <submittedName>
        <fullName evidence="5">Transcriptional regulator MalT</fullName>
    </submittedName>
</protein>
<dbReference type="Pfam" id="PF13191">
    <property type="entry name" value="AAA_16"/>
    <property type="match status" value="1"/>
</dbReference>
<dbReference type="InterPro" id="IPR027417">
    <property type="entry name" value="P-loop_NTPase"/>
</dbReference>
<keyword evidence="1" id="KW-0547">Nucleotide-binding</keyword>
<keyword evidence="6" id="KW-1185">Reference proteome</keyword>
<sequence length="980" mass="105263">MNDGCRGDRAVRDAPRQAGPGRPVREGPLPLAGRTGELAALDEVAEQVLAGQTRVVQLAGNAGMGKSALLHHWLDSVRRFREVRVRCHRLRRDFAFGAVRRLLHPVVAAAGEQERRALLDGVGDTVLRILDPEGPWGGDPDTYADAAGTLAGLDRLAFRLSRREPLLLAVDDLQWIDPPSLRWLAHLVHRADTHPILVAVTTRTGERPAPGDLYDALVHPAACRTLALEPLKPADVARLVALEFGEPRPDPSFCAACHAATEGHPLFLRALLCDARRGGVRPTREDRDRIRSFGLPTLLREVRQRVGQGSPAVAELARGLAVLGDGMPWSLLAAYCGTGEAVVRSAGAELRSLGLLGSGEEPRFVHRVVRDAVLAEWTPQEVGAAHARAAQVLHLSGRPDEEVAAHVMAAGPVSGTWPPAVLRRAAGEALRRGAAETAVTYLRHAVFQPATPGEHARVFLELAVAASHYDTALAASYATAALENLTDDDARSKAVAVLAYSHLMSRGGRAGSPDLARLATELSTRTGAAAADRESLLRMQALIEWLELERPSIRGTVRAEKRATAVDLDGRTSGERQLLAVRAFAALRAGEPADRVTELVDRARANSPALSHDLFPLHYFVAGSLLYLDDLDGADALCGRLLDGTKDRGMELLASSLMVYRSAVALRRGHVAQAAEIARTASERPRAHGELPYRMTLDTITLDALLAQGDLEGAEHLAASHTAVDQAEPSWEWPRFLMSLAALRAAQRDHRGALTLLRESGQHFETAGIVSPAIGPWRSRAAVVSLRLGYGRDARALAEEELELARRCRIPRTIGVALHAVGRVTEGTQGLDLVEEAVSVLERTPAELELARALHTLGCALLRRDDKPGARTALRRGLELAVKCGASAAARNLQHQLHEAGGRTPDPCSLTAGEERVAALAAEGWSNKQIAEHLYVSLRTVETHLTAAYRKLCIGGRHELPEALKGGSYVVGQVGHASGG</sequence>
<dbReference type="CDD" id="cd06170">
    <property type="entry name" value="LuxR_C_like"/>
    <property type="match status" value="1"/>
</dbReference>
<feature type="region of interest" description="Disordered" evidence="3">
    <location>
        <begin position="1"/>
        <end position="31"/>
    </location>
</feature>
<dbReference type="SUPFAM" id="SSF46894">
    <property type="entry name" value="C-terminal effector domain of the bipartite response regulators"/>
    <property type="match status" value="1"/>
</dbReference>
<evidence type="ECO:0000259" key="4">
    <source>
        <dbReference type="PROSITE" id="PS50043"/>
    </source>
</evidence>
<evidence type="ECO:0000256" key="3">
    <source>
        <dbReference type="SAM" id="MobiDB-lite"/>
    </source>
</evidence>
<feature type="domain" description="HTH luxR-type" evidence="4">
    <location>
        <begin position="903"/>
        <end position="968"/>
    </location>
</feature>
<evidence type="ECO:0000256" key="1">
    <source>
        <dbReference type="ARBA" id="ARBA00022741"/>
    </source>
</evidence>
<proteinExistence type="predicted"/>
<dbReference type="SUPFAM" id="SSF48452">
    <property type="entry name" value="TPR-like"/>
    <property type="match status" value="1"/>
</dbReference>
<dbReference type="InterPro" id="IPR016032">
    <property type="entry name" value="Sig_transdc_resp-reg_C-effctor"/>
</dbReference>
<dbReference type="EMBL" id="CP094298">
    <property type="protein sequence ID" value="UNZ07682.1"/>
    <property type="molecule type" value="Genomic_DNA"/>
</dbReference>
<evidence type="ECO:0000313" key="5">
    <source>
        <dbReference type="EMBL" id="UNZ07682.1"/>
    </source>
</evidence>
<dbReference type="InterPro" id="IPR011990">
    <property type="entry name" value="TPR-like_helical_dom_sf"/>
</dbReference>
<dbReference type="RefSeq" id="WP_003986071.1">
    <property type="nucleotide sequence ID" value="NZ_CP043497.1"/>
</dbReference>
<dbReference type="PROSITE" id="PS00622">
    <property type="entry name" value="HTH_LUXR_1"/>
    <property type="match status" value="1"/>
</dbReference>
<dbReference type="GeneID" id="80025422"/>
<keyword evidence="2" id="KW-0067">ATP-binding</keyword>
<dbReference type="InterPro" id="IPR036388">
    <property type="entry name" value="WH-like_DNA-bd_sf"/>
</dbReference>
<feature type="compositionally biased region" description="Basic and acidic residues" evidence="3">
    <location>
        <begin position="1"/>
        <end position="15"/>
    </location>
</feature>
<accession>A0ABY3ZBX6</accession>
<dbReference type="Gene3D" id="1.10.10.10">
    <property type="entry name" value="Winged helix-like DNA-binding domain superfamily/Winged helix DNA-binding domain"/>
    <property type="match status" value="1"/>
</dbReference>
<gene>
    <name evidence="5" type="ORF">SRIMR7_36560</name>
</gene>
<dbReference type="PANTHER" id="PTHR16305">
    <property type="entry name" value="TESTICULAR SOLUBLE ADENYLYL CYCLASE"/>
    <property type="match status" value="1"/>
</dbReference>
<dbReference type="PRINTS" id="PR00038">
    <property type="entry name" value="HTHLUXR"/>
</dbReference>
<evidence type="ECO:0000313" key="6">
    <source>
        <dbReference type="Proteomes" id="UP000829494"/>
    </source>
</evidence>
<dbReference type="InterPro" id="IPR041664">
    <property type="entry name" value="AAA_16"/>
</dbReference>
<dbReference type="Pfam" id="PF00196">
    <property type="entry name" value="GerE"/>
    <property type="match status" value="1"/>
</dbReference>